<dbReference type="InterPro" id="IPR011009">
    <property type="entry name" value="Kinase-like_dom_sf"/>
</dbReference>
<dbReference type="InterPro" id="IPR051334">
    <property type="entry name" value="SRPK"/>
</dbReference>
<dbReference type="SUPFAM" id="SSF56112">
    <property type="entry name" value="Protein kinase-like (PK-like)"/>
    <property type="match status" value="1"/>
</dbReference>
<comment type="catalytic activity">
    <reaction evidence="8">
        <text>L-seryl-[protein] + ATP = O-phospho-L-seryl-[protein] + ADP + H(+)</text>
        <dbReference type="Rhea" id="RHEA:17989"/>
        <dbReference type="Rhea" id="RHEA-COMP:9863"/>
        <dbReference type="Rhea" id="RHEA-COMP:11604"/>
        <dbReference type="ChEBI" id="CHEBI:15378"/>
        <dbReference type="ChEBI" id="CHEBI:29999"/>
        <dbReference type="ChEBI" id="CHEBI:30616"/>
        <dbReference type="ChEBI" id="CHEBI:83421"/>
        <dbReference type="ChEBI" id="CHEBI:456216"/>
        <dbReference type="EC" id="2.7.11.1"/>
    </reaction>
</comment>
<reference evidence="10 11" key="1">
    <citation type="submission" date="2018-02" db="EMBL/GenBank/DDBJ databases">
        <title>The genomes of Aspergillus section Nigri reveals drivers in fungal speciation.</title>
        <authorList>
            <consortium name="DOE Joint Genome Institute"/>
            <person name="Vesth T.C."/>
            <person name="Nybo J."/>
            <person name="Theobald S."/>
            <person name="Brandl J."/>
            <person name="Frisvad J.C."/>
            <person name="Nielsen K.F."/>
            <person name="Lyhne E.K."/>
            <person name="Kogle M.E."/>
            <person name="Kuo A."/>
            <person name="Riley R."/>
            <person name="Clum A."/>
            <person name="Nolan M."/>
            <person name="Lipzen A."/>
            <person name="Salamov A."/>
            <person name="Henrissat B."/>
            <person name="Wiebenga A."/>
            <person name="De vries R.P."/>
            <person name="Grigoriev I.V."/>
            <person name="Mortensen U.H."/>
            <person name="Andersen M.R."/>
            <person name="Baker S.E."/>
        </authorList>
    </citation>
    <scope>NUCLEOTIDE SEQUENCE [LARGE SCALE GENOMIC DNA]</scope>
    <source>
        <strain evidence="10 11">CBS 707.79</strain>
    </source>
</reference>
<keyword evidence="4" id="KW-0547">Nucleotide-binding</keyword>
<dbReference type="Pfam" id="PF00069">
    <property type="entry name" value="Pkinase"/>
    <property type="match status" value="2"/>
</dbReference>
<dbReference type="VEuPathDB" id="FungiDB:BO71DRAFT_391126"/>
<dbReference type="AlphaFoldDB" id="A0A319CV58"/>
<dbReference type="GO" id="GO:0050684">
    <property type="term" value="P:regulation of mRNA processing"/>
    <property type="evidence" value="ECO:0007669"/>
    <property type="project" value="TreeGrafter"/>
</dbReference>
<evidence type="ECO:0000313" key="10">
    <source>
        <dbReference type="EMBL" id="PYH88660.1"/>
    </source>
</evidence>
<keyword evidence="6" id="KW-0067">ATP-binding</keyword>
<keyword evidence="3" id="KW-0808">Transferase</keyword>
<keyword evidence="11" id="KW-1185">Reference proteome</keyword>
<dbReference type="PANTHER" id="PTHR47634:SF9">
    <property type="entry name" value="PROTEIN KINASE DOMAIN-CONTAINING PROTEIN-RELATED"/>
    <property type="match status" value="1"/>
</dbReference>
<evidence type="ECO:0000256" key="4">
    <source>
        <dbReference type="ARBA" id="ARBA00022741"/>
    </source>
</evidence>
<dbReference type="EC" id="2.7.11.1" evidence="1"/>
<dbReference type="SMART" id="SM00220">
    <property type="entry name" value="S_TKc"/>
    <property type="match status" value="1"/>
</dbReference>
<dbReference type="GO" id="GO:0005524">
    <property type="term" value="F:ATP binding"/>
    <property type="evidence" value="ECO:0007669"/>
    <property type="project" value="UniProtKB-KW"/>
</dbReference>
<evidence type="ECO:0000256" key="2">
    <source>
        <dbReference type="ARBA" id="ARBA00022527"/>
    </source>
</evidence>
<evidence type="ECO:0000259" key="9">
    <source>
        <dbReference type="PROSITE" id="PS50011"/>
    </source>
</evidence>
<proteinExistence type="predicted"/>
<evidence type="ECO:0000256" key="6">
    <source>
        <dbReference type="ARBA" id="ARBA00022840"/>
    </source>
</evidence>
<dbReference type="Gene3D" id="3.30.200.20">
    <property type="entry name" value="Phosphorylase Kinase, domain 1"/>
    <property type="match status" value="1"/>
</dbReference>
<keyword evidence="2" id="KW-0723">Serine/threonine-protein kinase</keyword>
<evidence type="ECO:0000256" key="8">
    <source>
        <dbReference type="ARBA" id="ARBA00048679"/>
    </source>
</evidence>
<dbReference type="Gene3D" id="1.10.510.10">
    <property type="entry name" value="Transferase(Phosphotransferase) domain 1"/>
    <property type="match status" value="1"/>
</dbReference>
<evidence type="ECO:0000256" key="7">
    <source>
        <dbReference type="ARBA" id="ARBA00047899"/>
    </source>
</evidence>
<dbReference type="GO" id="GO:0005634">
    <property type="term" value="C:nucleus"/>
    <property type="evidence" value="ECO:0007669"/>
    <property type="project" value="TreeGrafter"/>
</dbReference>
<evidence type="ECO:0000256" key="3">
    <source>
        <dbReference type="ARBA" id="ARBA00022679"/>
    </source>
</evidence>
<name>A0A319CV58_9EURO</name>
<protein>
    <recommendedName>
        <fullName evidence="1">non-specific serine/threonine protein kinase</fullName>
        <ecNumber evidence="1">2.7.11.1</ecNumber>
    </recommendedName>
</protein>
<evidence type="ECO:0000313" key="11">
    <source>
        <dbReference type="Proteomes" id="UP000247810"/>
    </source>
</evidence>
<organism evidence="10 11">
    <name type="scientific">Aspergillus ellipticus CBS 707.79</name>
    <dbReference type="NCBI Taxonomy" id="1448320"/>
    <lineage>
        <taxon>Eukaryota</taxon>
        <taxon>Fungi</taxon>
        <taxon>Dikarya</taxon>
        <taxon>Ascomycota</taxon>
        <taxon>Pezizomycotina</taxon>
        <taxon>Eurotiomycetes</taxon>
        <taxon>Eurotiomycetidae</taxon>
        <taxon>Eurotiales</taxon>
        <taxon>Aspergillaceae</taxon>
        <taxon>Aspergillus</taxon>
        <taxon>Aspergillus subgen. Circumdati</taxon>
    </lineage>
</organism>
<sequence length="371" mass="41383">MRRFERIHDIVEPVEGYRRGGYHPVHLHDIYNQRYEIIGKLSHGQFSTVWLAYDRLLQQHVALKTLKADASKNNKELSTLRHLSATNPDHPGKRHVLELLDYFEHDGPNGTHLCLVLPVMVSDGEGMTVNGKSHEATYVRSISKQILLGLDFLHTLSIVHCDLQPANIMVSTEAAAHSETFLQPPEFNPARWLKGMTADESAPNYLIATQRRRGQLDSADWSELSVKIGDLGGGGREGNHRKSVAPTALRVPELIHQNKTWNASIDAWALGCLICELATNEPLFPLGIFGLSAEQIDHEHLSLIGGLLDGDGQINETFVKHLTDRLPPDFGAENIQHLASFLGLMLQQDPLKRMSTVELLKHPFLVGDIEG</sequence>
<gene>
    <name evidence="10" type="ORF">BO71DRAFT_391126</name>
</gene>
<keyword evidence="5 10" id="KW-0418">Kinase</keyword>
<dbReference type="Proteomes" id="UP000247810">
    <property type="component" value="Unassembled WGS sequence"/>
</dbReference>
<comment type="catalytic activity">
    <reaction evidence="7">
        <text>L-threonyl-[protein] + ATP = O-phospho-L-threonyl-[protein] + ADP + H(+)</text>
        <dbReference type="Rhea" id="RHEA:46608"/>
        <dbReference type="Rhea" id="RHEA-COMP:11060"/>
        <dbReference type="Rhea" id="RHEA-COMP:11605"/>
        <dbReference type="ChEBI" id="CHEBI:15378"/>
        <dbReference type="ChEBI" id="CHEBI:30013"/>
        <dbReference type="ChEBI" id="CHEBI:30616"/>
        <dbReference type="ChEBI" id="CHEBI:61977"/>
        <dbReference type="ChEBI" id="CHEBI:456216"/>
        <dbReference type="EC" id="2.7.11.1"/>
    </reaction>
</comment>
<dbReference type="OrthoDB" id="5979581at2759"/>
<dbReference type="EMBL" id="KZ826075">
    <property type="protein sequence ID" value="PYH88660.1"/>
    <property type="molecule type" value="Genomic_DNA"/>
</dbReference>
<dbReference type="InterPro" id="IPR000719">
    <property type="entry name" value="Prot_kinase_dom"/>
</dbReference>
<evidence type="ECO:0000256" key="1">
    <source>
        <dbReference type="ARBA" id="ARBA00012513"/>
    </source>
</evidence>
<dbReference type="STRING" id="1448320.A0A319CV58"/>
<feature type="domain" description="Protein kinase" evidence="9">
    <location>
        <begin position="35"/>
        <end position="365"/>
    </location>
</feature>
<dbReference type="PROSITE" id="PS50011">
    <property type="entry name" value="PROTEIN_KINASE_DOM"/>
    <property type="match status" value="1"/>
</dbReference>
<dbReference type="GO" id="GO:0005737">
    <property type="term" value="C:cytoplasm"/>
    <property type="evidence" value="ECO:0007669"/>
    <property type="project" value="TreeGrafter"/>
</dbReference>
<evidence type="ECO:0000256" key="5">
    <source>
        <dbReference type="ARBA" id="ARBA00022777"/>
    </source>
</evidence>
<dbReference type="PANTHER" id="PTHR47634">
    <property type="entry name" value="PROTEIN KINASE DOMAIN-CONTAINING PROTEIN-RELATED"/>
    <property type="match status" value="1"/>
</dbReference>
<dbReference type="GO" id="GO:0000245">
    <property type="term" value="P:spliceosomal complex assembly"/>
    <property type="evidence" value="ECO:0007669"/>
    <property type="project" value="TreeGrafter"/>
</dbReference>
<accession>A0A319CV58</accession>
<dbReference type="GO" id="GO:0004674">
    <property type="term" value="F:protein serine/threonine kinase activity"/>
    <property type="evidence" value="ECO:0007669"/>
    <property type="project" value="UniProtKB-KW"/>
</dbReference>